<gene>
    <name evidence="2" type="ORF">F8M49_28440</name>
</gene>
<name>A0ABU3WWI3_9NOCA</name>
<feature type="region of interest" description="Disordered" evidence="1">
    <location>
        <begin position="19"/>
        <end position="101"/>
    </location>
</feature>
<sequence>MGDETARCVHDLGFGQRGRVVGVQGPAGADDRAVGRERVRRRHTQLREDGADRATHPVPQRGGGRCADHDVREHTHRPDRGDTAMIEQPRTERLGDLRGIG</sequence>
<comment type="caution">
    <text evidence="2">The sequence shown here is derived from an EMBL/GenBank/DDBJ whole genome shotgun (WGS) entry which is preliminary data.</text>
</comment>
<keyword evidence="3" id="KW-1185">Reference proteome</keyword>
<evidence type="ECO:0000313" key="2">
    <source>
        <dbReference type="EMBL" id="MDV2478359.1"/>
    </source>
</evidence>
<evidence type="ECO:0000256" key="1">
    <source>
        <dbReference type="SAM" id="MobiDB-lite"/>
    </source>
</evidence>
<protein>
    <submittedName>
        <fullName evidence="2">Uncharacterized protein</fullName>
    </submittedName>
</protein>
<organism evidence="2 3">
    <name type="scientific">Rhodococcus zopfii</name>
    <dbReference type="NCBI Taxonomy" id="43772"/>
    <lineage>
        <taxon>Bacteria</taxon>
        <taxon>Bacillati</taxon>
        <taxon>Actinomycetota</taxon>
        <taxon>Actinomycetes</taxon>
        <taxon>Mycobacteriales</taxon>
        <taxon>Nocardiaceae</taxon>
        <taxon>Rhodococcus</taxon>
    </lineage>
</organism>
<accession>A0ABU3WWI3</accession>
<dbReference type="EMBL" id="WBMO01000005">
    <property type="protein sequence ID" value="MDV2478359.1"/>
    <property type="molecule type" value="Genomic_DNA"/>
</dbReference>
<feature type="compositionally biased region" description="Basic and acidic residues" evidence="1">
    <location>
        <begin position="89"/>
        <end position="101"/>
    </location>
</feature>
<feature type="compositionally biased region" description="Basic and acidic residues" evidence="1">
    <location>
        <begin position="66"/>
        <end position="82"/>
    </location>
</feature>
<dbReference type="Proteomes" id="UP001275440">
    <property type="component" value="Unassembled WGS sequence"/>
</dbReference>
<evidence type="ECO:0000313" key="3">
    <source>
        <dbReference type="Proteomes" id="UP001275440"/>
    </source>
</evidence>
<feature type="compositionally biased region" description="Basic and acidic residues" evidence="1">
    <location>
        <begin position="45"/>
        <end position="55"/>
    </location>
</feature>
<reference evidence="2 3" key="1">
    <citation type="submission" date="2019-10" db="EMBL/GenBank/DDBJ databases">
        <title>Draft Genome Assembly of Rhodococcus zopfii DSM44189.</title>
        <authorList>
            <person name="Sutton J.M."/>
            <person name="Akob D.M."/>
            <person name="Bushman T.J."/>
        </authorList>
    </citation>
    <scope>NUCLEOTIDE SEQUENCE [LARGE SCALE GENOMIC DNA]</scope>
    <source>
        <strain evidence="2 3">DSM 44189</strain>
    </source>
</reference>
<proteinExistence type="predicted"/>